<dbReference type="InterPro" id="IPR021488">
    <property type="entry name" value="DUF3142"/>
</dbReference>
<dbReference type="Pfam" id="PF11340">
    <property type="entry name" value="DUF3142"/>
    <property type="match status" value="1"/>
</dbReference>
<dbReference type="RefSeq" id="WP_147904138.1">
    <property type="nucleotide sequence ID" value="NZ_BAAAGC010000007.1"/>
</dbReference>
<comment type="caution">
    <text evidence="2">The sequence shown here is derived from an EMBL/GenBank/DDBJ whole genome shotgun (WGS) entry which is preliminary data.</text>
</comment>
<reference evidence="2 3" key="1">
    <citation type="submission" date="2019-08" db="EMBL/GenBank/DDBJ databases">
        <title>Draft genome analysis of Rheinheimera tangshanensis isolated from the roots of fresh rice plants (Oryza sativa).</title>
        <authorList>
            <person name="Yu Q."/>
            <person name="Qi Y."/>
            <person name="Zhang H."/>
            <person name="Pu J."/>
        </authorList>
    </citation>
    <scope>NUCLEOTIDE SEQUENCE [LARGE SCALE GENOMIC DNA]</scope>
    <source>
        <strain evidence="2 3">JA3-B52</strain>
    </source>
</reference>
<protein>
    <submittedName>
        <fullName evidence="2">DUF3142 domain-containing protein</fullName>
    </submittedName>
</protein>
<dbReference type="PROSITE" id="PS51257">
    <property type="entry name" value="PROKAR_LIPOPROTEIN"/>
    <property type="match status" value="1"/>
</dbReference>
<evidence type="ECO:0000313" key="3">
    <source>
        <dbReference type="Proteomes" id="UP000321814"/>
    </source>
</evidence>
<dbReference type="Proteomes" id="UP000321814">
    <property type="component" value="Unassembled WGS sequence"/>
</dbReference>
<dbReference type="AlphaFoldDB" id="A0A5C8M1N5"/>
<dbReference type="EMBL" id="VRLR01000004">
    <property type="protein sequence ID" value="TXK81310.1"/>
    <property type="molecule type" value="Genomic_DNA"/>
</dbReference>
<evidence type="ECO:0000256" key="1">
    <source>
        <dbReference type="SAM" id="SignalP"/>
    </source>
</evidence>
<feature type="chain" id="PRO_5022836606" evidence="1">
    <location>
        <begin position="25"/>
        <end position="401"/>
    </location>
</feature>
<dbReference type="OrthoDB" id="187794at2"/>
<keyword evidence="3" id="KW-1185">Reference proteome</keyword>
<keyword evidence="1" id="KW-0732">Signal</keyword>
<proteinExistence type="predicted"/>
<feature type="signal peptide" evidence="1">
    <location>
        <begin position="1"/>
        <end position="24"/>
    </location>
</feature>
<name>A0A5C8M1N5_9GAMM</name>
<gene>
    <name evidence="2" type="ORF">FU839_09355</name>
</gene>
<sequence length="401" mass="44850">MKTQCKLLILLFSLCLLCSCTPQASSGFSQHIYIWQRVWNSDHRQALAQSKADFSVLRVLALQHHQTKVGPVWTQAKVDLALLAADGRAVHLVVRLDGQLKHLPKAVLQQKILTLLQLWQQQGVKVTQLELDYDCASSQLGAYANWINELRQVLPQTLALSITALPDWLGKPGWSELQQQVDQLTLQVHSVISPEQGLFQPNLAKDWTEQLAAEAQKPFYIAVPSYHSALLKQEQSTLVESEQALQSPGERQELWLDALAVQGFSLWLKQQNWPLLQGLAWFRLPLASDKRSWSYSQLQAVSSGKTLTADLKLSLQGEAPQFEVVAENHGFVAASLPPQINLSGGHCKAADAVSGYQLNFSKDKNQLQFVLTEAEAMLQPRQRLVLGWATCQHLTLWAFKG</sequence>
<evidence type="ECO:0000313" key="2">
    <source>
        <dbReference type="EMBL" id="TXK81310.1"/>
    </source>
</evidence>
<organism evidence="2 3">
    <name type="scientific">Rheinheimera tangshanensis</name>
    <dbReference type="NCBI Taxonomy" id="400153"/>
    <lineage>
        <taxon>Bacteria</taxon>
        <taxon>Pseudomonadati</taxon>
        <taxon>Pseudomonadota</taxon>
        <taxon>Gammaproteobacteria</taxon>
        <taxon>Chromatiales</taxon>
        <taxon>Chromatiaceae</taxon>
        <taxon>Rheinheimera</taxon>
    </lineage>
</organism>
<accession>A0A5C8M1N5</accession>